<evidence type="ECO:0000313" key="6">
    <source>
        <dbReference type="EMBL" id="KTA97835.1"/>
    </source>
</evidence>
<dbReference type="Pfam" id="PF04112">
    <property type="entry name" value="Mak10"/>
    <property type="match status" value="1"/>
</dbReference>
<evidence type="ECO:0000313" key="7">
    <source>
        <dbReference type="Proteomes" id="UP000054886"/>
    </source>
</evidence>
<dbReference type="GO" id="GO:0004596">
    <property type="term" value="F:protein-N-terminal amino-acid acetyltransferase activity"/>
    <property type="evidence" value="ECO:0007669"/>
    <property type="project" value="EnsemblFungi"/>
</dbReference>
<dbReference type="InterPro" id="IPR057982">
    <property type="entry name" value="TPR_NAA35"/>
</dbReference>
<feature type="domain" description="NAA35-like N-terminal" evidence="4">
    <location>
        <begin position="39"/>
        <end position="206"/>
    </location>
</feature>
<dbReference type="VEuPathDB" id="FungiDB:CAGL0E04136g"/>
<reference evidence="6 7" key="1">
    <citation type="submission" date="2015-10" db="EMBL/GenBank/DDBJ databases">
        <title>Draft genomes sequences of Candida glabrata isolates 1A, 1B, 2A, 2B, 3A and 3B.</title>
        <authorList>
            <person name="Haavelsrud O.E."/>
            <person name="Gaustad P."/>
        </authorList>
    </citation>
    <scope>NUCLEOTIDE SEQUENCE [LARGE SCALE GENOMIC DNA]</scope>
    <source>
        <strain evidence="6">910700640</strain>
    </source>
</reference>
<name>A0A0W0CEE5_CANGB</name>
<evidence type="ECO:0000256" key="3">
    <source>
        <dbReference type="ARBA" id="ARBA00022490"/>
    </source>
</evidence>
<dbReference type="VEuPathDB" id="FungiDB:GVI51_E03861"/>
<organism evidence="6 7">
    <name type="scientific">Candida glabrata</name>
    <name type="common">Yeast</name>
    <name type="synonym">Torulopsis glabrata</name>
    <dbReference type="NCBI Taxonomy" id="5478"/>
    <lineage>
        <taxon>Eukaryota</taxon>
        <taxon>Fungi</taxon>
        <taxon>Dikarya</taxon>
        <taxon>Ascomycota</taxon>
        <taxon>Saccharomycotina</taxon>
        <taxon>Saccharomycetes</taxon>
        <taxon>Saccharomycetales</taxon>
        <taxon>Saccharomycetaceae</taxon>
        <taxon>Nakaseomyces</taxon>
    </lineage>
</organism>
<dbReference type="PANTHER" id="PTHR21373:SF0">
    <property type="entry name" value="N-ALPHA-ACETYLTRANSFERASE 35, NATC AUXILIARY SUBUNIT"/>
    <property type="match status" value="1"/>
</dbReference>
<evidence type="ECO:0000256" key="1">
    <source>
        <dbReference type="ARBA" id="ARBA00004496"/>
    </source>
</evidence>
<comment type="subcellular location">
    <subcellularLocation>
        <location evidence="1">Cytoplasm</location>
    </subcellularLocation>
</comment>
<sequence length="776" mass="88781">MRELGASMESLSLETPTVRDGLVDVTALFMEMGKKLKPETIVKDSKFNLFDGTHSLEVNNEKLDSTMIQLTPEELQFDVGVAYGEELDASTDDPSKLDIVIAISDRLLRSIISWLNDYQSLPTTVLSCIYVEHVLKYYMMDENADQNDITCLETGDPFYDQVLNSIIIAVCNFMGFMYKVLTAGVIFEEEDLNFNHMGLNNFSMLPGINESLRALEVSRTYLDNLLDTMPSHDSKINRLRLLLNVTETLIKFEYLVDCSSEQGEQLLNVLETSAKSLIEQGPFSIPPPLGAFSMGIQRKLTNQFPPKKLIEPKFNFAGYIIISEHVKLVNKLKTLNTAKDIFTFALYFNKLSQKHVLARALFSLILIKPDQSILNKHSIIDFLQMHLKEISGRDWIIGEAIDYELQGILQEAGNVLLEFYQNAAQNTCRYRQGYNRQILLWDSLQAQLESKSSDISVSQADIDTVTGDKEQGSVFIYVCASWVYIMKLTAMTEFILKGFELDIYKPYESFSMYWYCYCLQLHLKDCLEKLINLVSDKMNSIYAINKKMKKLKAGEKKENVRKQYRHAMDSIMPDLKESTCTLSLLLKKCEIHRALCLGEVLQFAILRSYQLIDGEIGNKLIVSNRKLLHDLRFKTFSSIGVPELPSYDVFKKTLSDFTVQEPLFDLKMEKTLKCITNELTVAEKNLAEIIALLEENSNSSEDFAGYDAVKNETHDYYDTISKSIMEIKNNVTALVKNHNNYVHDKGNYEMKLTKPDKASPYYVVMDMVEKRSHHKT</sequence>
<dbReference type="Proteomes" id="UP000054886">
    <property type="component" value="Unassembled WGS sequence"/>
</dbReference>
<keyword evidence="3" id="KW-0963">Cytoplasm</keyword>
<evidence type="ECO:0000259" key="4">
    <source>
        <dbReference type="Pfam" id="PF04112"/>
    </source>
</evidence>
<comment type="similarity">
    <text evidence="2">Belongs to the MAK10 family.</text>
</comment>
<keyword evidence="6" id="KW-0808">Transferase</keyword>
<dbReference type="GO" id="GO:0031417">
    <property type="term" value="C:NatC complex"/>
    <property type="evidence" value="ECO:0007669"/>
    <property type="project" value="EnsemblFungi"/>
</dbReference>
<feature type="domain" description="NAA35-like TPR repeats" evidence="5">
    <location>
        <begin position="332"/>
        <end position="701"/>
    </location>
</feature>
<dbReference type="Pfam" id="PF25789">
    <property type="entry name" value="TPR_NAA35"/>
    <property type="match status" value="1"/>
</dbReference>
<gene>
    <name evidence="6" type="ORF">AO440_000994</name>
</gene>
<evidence type="ECO:0000256" key="2">
    <source>
        <dbReference type="ARBA" id="ARBA00006289"/>
    </source>
</evidence>
<dbReference type="GO" id="GO:0016236">
    <property type="term" value="P:macroautophagy"/>
    <property type="evidence" value="ECO:0007669"/>
    <property type="project" value="EnsemblFungi"/>
</dbReference>
<dbReference type="EMBL" id="LLZZ01000156">
    <property type="protein sequence ID" value="KTA97835.1"/>
    <property type="molecule type" value="Genomic_DNA"/>
</dbReference>
<dbReference type="InterPro" id="IPR057983">
    <property type="entry name" value="NAA35-like_N"/>
</dbReference>
<dbReference type="VEuPathDB" id="FungiDB:GWK60_E03839"/>
<protein>
    <submittedName>
        <fullName evidence="6">N-alpha-acetyltransferase, 35 NatC auxiliary subunit</fullName>
    </submittedName>
</protein>
<dbReference type="AlphaFoldDB" id="A0A0W0CEE5"/>
<dbReference type="InterPro" id="IPR007244">
    <property type="entry name" value="Naa35_N"/>
</dbReference>
<proteinExistence type="inferred from homology"/>
<dbReference type="VEuPathDB" id="FungiDB:B1J91_E04136g"/>
<accession>A0A0W0CEE5</accession>
<evidence type="ECO:0000259" key="5">
    <source>
        <dbReference type="Pfam" id="PF25789"/>
    </source>
</evidence>
<comment type="caution">
    <text evidence="6">The sequence shown here is derived from an EMBL/GenBank/DDBJ whole genome shotgun (WGS) entry which is preliminary data.</text>
</comment>
<dbReference type="PANTHER" id="PTHR21373">
    <property type="entry name" value="GLUCOSE REPRESSIBLE PROTEIN MAK10"/>
    <property type="match status" value="1"/>
</dbReference>